<accession>A0A0F9FL06</accession>
<protein>
    <submittedName>
        <fullName evidence="1">Uncharacterized protein</fullName>
    </submittedName>
</protein>
<evidence type="ECO:0000313" key="1">
    <source>
        <dbReference type="EMBL" id="KKL87084.1"/>
    </source>
</evidence>
<comment type="caution">
    <text evidence="1">The sequence shown here is derived from an EMBL/GenBank/DDBJ whole genome shotgun (WGS) entry which is preliminary data.</text>
</comment>
<proteinExistence type="predicted"/>
<name>A0A0F9FL06_9ZZZZ</name>
<dbReference type="EMBL" id="LAZR01020932">
    <property type="protein sequence ID" value="KKL87084.1"/>
    <property type="molecule type" value="Genomic_DNA"/>
</dbReference>
<organism evidence="1">
    <name type="scientific">marine sediment metagenome</name>
    <dbReference type="NCBI Taxonomy" id="412755"/>
    <lineage>
        <taxon>unclassified sequences</taxon>
        <taxon>metagenomes</taxon>
        <taxon>ecological metagenomes</taxon>
    </lineage>
</organism>
<gene>
    <name evidence="1" type="ORF">LCGC14_1938190</name>
</gene>
<dbReference type="AlphaFoldDB" id="A0A0F9FL06"/>
<sequence length="93" mass="10447">MITVYEESSTTTRSWIRDDIPKLDNFPYKENSIVSLKLTLYSKDGVFEEGFITRRNANTGVVVDGYSFGGIDELCELHGLIGDVLKNIGRRNG</sequence>
<reference evidence="1" key="1">
    <citation type="journal article" date="2015" name="Nature">
        <title>Complex archaea that bridge the gap between prokaryotes and eukaryotes.</title>
        <authorList>
            <person name="Spang A."/>
            <person name="Saw J.H."/>
            <person name="Jorgensen S.L."/>
            <person name="Zaremba-Niedzwiedzka K."/>
            <person name="Martijn J."/>
            <person name="Lind A.E."/>
            <person name="van Eijk R."/>
            <person name="Schleper C."/>
            <person name="Guy L."/>
            <person name="Ettema T.J."/>
        </authorList>
    </citation>
    <scope>NUCLEOTIDE SEQUENCE</scope>
</reference>